<dbReference type="RefSeq" id="WP_167231882.1">
    <property type="nucleotide sequence ID" value="NZ_JAAQPH010000045.1"/>
</dbReference>
<keyword evidence="2" id="KW-1185">Reference proteome</keyword>
<reference evidence="1" key="1">
    <citation type="submission" date="2020-03" db="EMBL/GenBank/DDBJ databases">
        <title>Genome of Pelagibius litoralis DSM 21314T.</title>
        <authorList>
            <person name="Wang G."/>
        </authorList>
    </citation>
    <scope>NUCLEOTIDE SEQUENCE</scope>
    <source>
        <strain evidence="1">DSM 21314</strain>
    </source>
</reference>
<sequence>MTTTEQLATALRDLLNEYDEESGTIDVGADPFCSECTQGQTPSRFDKGACPLHRAFSILHDHENPAPPPQRINGGLSALLIDLYESEINARISWFYDSGFAVEIGDEMNGIKEKVDHIYGTSGLEFTLICLAVKHYPDSAFGKAMRRE</sequence>
<accession>A0A967F3S6</accession>
<dbReference type="EMBL" id="JAAQPH010000045">
    <property type="protein sequence ID" value="NIA72454.1"/>
    <property type="molecule type" value="Genomic_DNA"/>
</dbReference>
<organism evidence="1 2">
    <name type="scientific">Pelagibius litoralis</name>
    <dbReference type="NCBI Taxonomy" id="374515"/>
    <lineage>
        <taxon>Bacteria</taxon>
        <taxon>Pseudomonadati</taxon>
        <taxon>Pseudomonadota</taxon>
        <taxon>Alphaproteobacteria</taxon>
        <taxon>Rhodospirillales</taxon>
        <taxon>Rhodovibrionaceae</taxon>
        <taxon>Pelagibius</taxon>
    </lineage>
</organism>
<protein>
    <submittedName>
        <fullName evidence="1">Uncharacterized protein</fullName>
    </submittedName>
</protein>
<name>A0A967F3S6_9PROT</name>
<comment type="caution">
    <text evidence="1">The sequence shown here is derived from an EMBL/GenBank/DDBJ whole genome shotgun (WGS) entry which is preliminary data.</text>
</comment>
<gene>
    <name evidence="1" type="ORF">HBA54_28095</name>
</gene>
<evidence type="ECO:0000313" key="1">
    <source>
        <dbReference type="EMBL" id="NIA72454.1"/>
    </source>
</evidence>
<dbReference type="AlphaFoldDB" id="A0A967F3S6"/>
<proteinExistence type="predicted"/>
<dbReference type="Proteomes" id="UP000761264">
    <property type="component" value="Unassembled WGS sequence"/>
</dbReference>
<evidence type="ECO:0000313" key="2">
    <source>
        <dbReference type="Proteomes" id="UP000761264"/>
    </source>
</evidence>